<sequence length="239" mass="26181">MSEGFRLNKSLVTNIIAALFVLVGYVAALPMVFTIGLFALSGAITNWLAVHMLFEKVPGLYGSGVIPSRFEEFKAGIKHLMMSQFFTQENIDRLLTENSASAIDLTPVIDKVDLEPSFDALVNTVENSSFGGMLSMFGGTEALIPLKEPFIEKMKASLTELTQSEEFNQILVNELEQPNVMADLQAKVSNIVDQRLDELTPTMVKDIVQEMIRKHLGWLVVWGGVFGGVIGAIAAVLQA</sequence>
<feature type="transmembrane region" description="Helical" evidence="1">
    <location>
        <begin position="12"/>
        <end position="29"/>
    </location>
</feature>
<dbReference type="EMBL" id="CP020472">
    <property type="protein sequence ID" value="ARD22805.1"/>
    <property type="molecule type" value="Genomic_DNA"/>
</dbReference>
<keyword evidence="3" id="KW-1185">Reference proteome</keyword>
<evidence type="ECO:0000256" key="1">
    <source>
        <dbReference type="SAM" id="Phobius"/>
    </source>
</evidence>
<reference evidence="2 3" key="1">
    <citation type="submission" date="2017-03" db="EMBL/GenBank/DDBJ databases">
        <title>Genome sequencing of Shewanella japonica KCTC 22435.</title>
        <authorList>
            <person name="Kim K.M."/>
        </authorList>
    </citation>
    <scope>NUCLEOTIDE SEQUENCE [LARGE SCALE GENOMIC DNA]</scope>
    <source>
        <strain evidence="2 3">KCTC 22435</strain>
    </source>
</reference>
<dbReference type="PANTHER" id="PTHR38568:SF1">
    <property type="entry name" value="DUF445 DOMAIN-CONTAINING PROTEIN"/>
    <property type="match status" value="1"/>
</dbReference>
<keyword evidence="1" id="KW-1133">Transmembrane helix</keyword>
<keyword evidence="1" id="KW-0812">Transmembrane</keyword>
<accession>A0ABM6JLY2</accession>
<evidence type="ECO:0008006" key="4">
    <source>
        <dbReference type="Google" id="ProtNLM"/>
    </source>
</evidence>
<dbReference type="Proteomes" id="UP000191820">
    <property type="component" value="Chromosome"/>
</dbReference>
<evidence type="ECO:0000313" key="3">
    <source>
        <dbReference type="Proteomes" id="UP000191820"/>
    </source>
</evidence>
<protein>
    <recommendedName>
        <fullName evidence="4">DUF445 domain-containing protein</fullName>
    </recommendedName>
</protein>
<dbReference type="PANTHER" id="PTHR38568">
    <property type="entry name" value="DUF445 DOMAIN-CONTAINING PROTEIN-RELATED"/>
    <property type="match status" value="1"/>
</dbReference>
<gene>
    <name evidence="2" type="ORF">SJ2017_2515</name>
</gene>
<name>A0ABM6JLY2_9GAMM</name>
<keyword evidence="1" id="KW-0472">Membrane</keyword>
<feature type="transmembrane region" description="Helical" evidence="1">
    <location>
        <begin position="216"/>
        <end position="237"/>
    </location>
</feature>
<organism evidence="2 3">
    <name type="scientific">Shewanella japonica</name>
    <dbReference type="NCBI Taxonomy" id="93973"/>
    <lineage>
        <taxon>Bacteria</taxon>
        <taxon>Pseudomonadati</taxon>
        <taxon>Pseudomonadota</taxon>
        <taxon>Gammaproteobacteria</taxon>
        <taxon>Alteromonadales</taxon>
        <taxon>Shewanellaceae</taxon>
        <taxon>Shewanella</taxon>
    </lineage>
</organism>
<proteinExistence type="predicted"/>
<evidence type="ECO:0000313" key="2">
    <source>
        <dbReference type="EMBL" id="ARD22805.1"/>
    </source>
</evidence>